<proteinExistence type="inferred from homology"/>
<feature type="compositionally biased region" description="Basic and acidic residues" evidence="2">
    <location>
        <begin position="57"/>
        <end position="83"/>
    </location>
</feature>
<gene>
    <name evidence="4" type="primary">Cep170</name>
    <name evidence="4" type="ORF">FURFIG_R06079</name>
</gene>
<feature type="region of interest" description="Disordered" evidence="2">
    <location>
        <begin position="1"/>
        <end position="150"/>
    </location>
</feature>
<dbReference type="PANTHER" id="PTHR15715:SF17">
    <property type="entry name" value="CENTROSOMAL PROTEIN OF 170 KDA"/>
    <property type="match status" value="1"/>
</dbReference>
<feature type="region of interest" description="Disordered" evidence="2">
    <location>
        <begin position="755"/>
        <end position="782"/>
    </location>
</feature>
<feature type="domain" description="CEP170 C-terminal" evidence="3">
    <location>
        <begin position="578"/>
        <end position="890"/>
    </location>
</feature>
<feature type="non-terminal residue" evidence="4">
    <location>
        <position position="1"/>
    </location>
</feature>
<feature type="region of interest" description="Disordered" evidence="2">
    <location>
        <begin position="290"/>
        <end position="414"/>
    </location>
</feature>
<feature type="compositionally biased region" description="Low complexity" evidence="2">
    <location>
        <begin position="923"/>
        <end position="934"/>
    </location>
</feature>
<dbReference type="PANTHER" id="PTHR15715">
    <property type="entry name" value="CENTROSOMAL PROTEIN OF 170 KDA"/>
    <property type="match status" value="1"/>
</dbReference>
<comment type="caution">
    <text evidence="4">The sequence shown here is derived from an EMBL/GenBank/DDBJ whole genome shotgun (WGS) entry which is preliminary data.</text>
</comment>
<feature type="region of interest" description="Disordered" evidence="2">
    <location>
        <begin position="896"/>
        <end position="934"/>
    </location>
</feature>
<evidence type="ECO:0000313" key="4">
    <source>
        <dbReference type="EMBL" id="NWR94829.1"/>
    </source>
</evidence>
<evidence type="ECO:0000313" key="5">
    <source>
        <dbReference type="Proteomes" id="UP000529852"/>
    </source>
</evidence>
<dbReference type="EMBL" id="VYZD01001963">
    <property type="protein sequence ID" value="NWR94829.1"/>
    <property type="molecule type" value="Genomic_DNA"/>
</dbReference>
<evidence type="ECO:0000259" key="3">
    <source>
        <dbReference type="Pfam" id="PF15308"/>
    </source>
</evidence>
<reference evidence="4 5" key="1">
    <citation type="submission" date="2019-09" db="EMBL/GenBank/DDBJ databases">
        <title>Bird 10,000 Genomes (B10K) Project - Family phase.</title>
        <authorList>
            <person name="Zhang G."/>
        </authorList>
    </citation>
    <scope>NUCLEOTIDE SEQUENCE [LARGE SCALE GENOMIC DNA]</scope>
    <source>
        <strain evidence="4">B10K-DU-003-06</strain>
    </source>
</reference>
<accession>A0A7K5BGE8</accession>
<protein>
    <submittedName>
        <fullName evidence="4">CE170 protein</fullName>
    </submittedName>
</protein>
<feature type="domain" description="CEP170 C-terminal" evidence="3">
    <location>
        <begin position="199"/>
        <end position="451"/>
    </location>
</feature>
<evidence type="ECO:0000256" key="1">
    <source>
        <dbReference type="ARBA" id="ARBA00010436"/>
    </source>
</evidence>
<dbReference type="GO" id="GO:0005814">
    <property type="term" value="C:centriole"/>
    <property type="evidence" value="ECO:0007669"/>
    <property type="project" value="TreeGrafter"/>
</dbReference>
<evidence type="ECO:0000256" key="2">
    <source>
        <dbReference type="SAM" id="MobiDB-lite"/>
    </source>
</evidence>
<sequence>SPLFLDTDISESGISVRSAGSAASMTSQGERKRRTLPQLPKEEKVTENSKAKTTSHQRSEIGEKQDTELQEKETPARASDAKSSRTVNGISPRATGDKVFSFPSSSSKERVETGRETSVVKQALAKIQQQEKKEQGHWTPTKLSSVKSAANQIEKGRDEIVISPRSLDNQDSALGHVTDKAEIKLAQIEGKRRKNEEIIRGQSPKTPGGEKKESSKPLVRQGSFTIDKPSTNIPIELIPHINKQSGSAAPLVSANRIRDRSDSMDTDSSLDTTLILKDTEAVMAFLEAKLREENKTDEGPDTPSYNRDNSISPESDVDTASTISLVTGDSERKSTQKRKSFTTLYKDRCSTGSPSKDVLKSSTSAREKMEKKTKSRSSDGGSRADGRKTVQSSGRMRQPSVDLTDDDQTSSVPHSAISDILSSDQETYSGKSHGRVPFASADELLHSKMEGNGLLLLLKGVGISFSSQFTSLSQSFCLMFASFTCITLSKFTAACIQYSVFKRENIPSSHELPHHNKLGQLALPHCRSLNIGLLKSSLQRESYFCASQINVQTYIPVKRGQKKRDSHWIFFIVLYFIRSNVLGKQAQCKSALTAALSNSASISARWRRFPTDYASTSEDEFGSNRNSPKHTRLRTSPALKTTRLQSAGTAAQSSNTFKHRIKEQEDYIRDWTAHREEIARISQDLALIAREINDVAGEIDSVTSSGTAPSTTVSTAATTPGSAIDTREEVGDLHGEMHKLVDRVFDESLNFRKIPPIVHSKPPEGNGRASDARPQLTDALDPPTITRRRTWSRDEVMGDSLLLSSVFQFSRKIRQSIDKTAGKIRILFKDKDRNWDEIENKLRAESEVPIVKTSSMEISSILQELKRVEKQLQAINAMIDPDGTLDALSSLGFASPVLPAQPKPKSSPVSQGTRPQAPPNCQPEARAVRPAPGPVAAEFENAESEADFSIHFNRFNPDGEEEDATLRE</sequence>
<dbReference type="InterPro" id="IPR051176">
    <property type="entry name" value="Cent_Immune-Sig_Mod"/>
</dbReference>
<feature type="compositionally biased region" description="Polar residues" evidence="2">
    <location>
        <begin position="303"/>
        <end position="327"/>
    </location>
</feature>
<dbReference type="AlphaFoldDB" id="A0A7K5BGE8"/>
<feature type="compositionally biased region" description="Polar residues" evidence="2">
    <location>
        <begin position="141"/>
        <end position="150"/>
    </location>
</feature>
<organism evidence="4 5">
    <name type="scientific">Furnarius figulus</name>
    <dbReference type="NCBI Taxonomy" id="463165"/>
    <lineage>
        <taxon>Eukaryota</taxon>
        <taxon>Metazoa</taxon>
        <taxon>Chordata</taxon>
        <taxon>Craniata</taxon>
        <taxon>Vertebrata</taxon>
        <taxon>Euteleostomi</taxon>
        <taxon>Archelosauria</taxon>
        <taxon>Archosauria</taxon>
        <taxon>Dinosauria</taxon>
        <taxon>Saurischia</taxon>
        <taxon>Theropoda</taxon>
        <taxon>Coelurosauria</taxon>
        <taxon>Aves</taxon>
        <taxon>Neognathae</taxon>
        <taxon>Neoaves</taxon>
        <taxon>Telluraves</taxon>
        <taxon>Australaves</taxon>
        <taxon>Passeriformes</taxon>
        <taxon>Furnariidae</taxon>
        <taxon>Furnarius</taxon>
    </lineage>
</organism>
<comment type="similarity">
    <text evidence="1">Belongs to the CEP170 family.</text>
</comment>
<feature type="compositionally biased region" description="Polar residues" evidence="2">
    <location>
        <begin position="222"/>
        <end position="233"/>
    </location>
</feature>
<dbReference type="InterPro" id="IPR029300">
    <property type="entry name" value="CEP170_C"/>
</dbReference>
<dbReference type="Pfam" id="PF15308">
    <property type="entry name" value="CEP170_C"/>
    <property type="match status" value="2"/>
</dbReference>
<feature type="compositionally biased region" description="Polar residues" evidence="2">
    <location>
        <begin position="350"/>
        <end position="364"/>
    </location>
</feature>
<keyword evidence="5" id="KW-1185">Reference proteome</keyword>
<feature type="non-terminal residue" evidence="4">
    <location>
        <position position="968"/>
    </location>
</feature>
<feature type="compositionally biased region" description="Basic and acidic residues" evidence="2">
    <location>
        <begin position="40"/>
        <end position="50"/>
    </location>
</feature>
<name>A0A7K5BGE8_9FURN</name>
<dbReference type="Proteomes" id="UP000529852">
    <property type="component" value="Unassembled WGS sequence"/>
</dbReference>
<feature type="region of interest" description="Disordered" evidence="2">
    <location>
        <begin position="185"/>
        <end position="268"/>
    </location>
</feature>